<evidence type="ECO:0000313" key="2">
    <source>
        <dbReference type="EMBL" id="KAK9821600.1"/>
    </source>
</evidence>
<proteinExistence type="predicted"/>
<dbReference type="Proteomes" id="UP001445335">
    <property type="component" value="Unassembled WGS sequence"/>
</dbReference>
<sequence>MAADYVVSTGALGAHAADEERELQPEAPGRSAQPQPPQGWGKGDGGAEAPGPEWIPEWGCPALWEVPQVPAPSDSQPPLPANWGENGDAKAAPPEEPGWSYYGCPPIDVVPILPEPTTPAPPQFWGQGVNDRTPRGPEWAYYGCPELSEADVTPHPRTASPPSWGDPATQTPPQSEVVTLGGYPISPFVATEGGPLPQQALAEETSTPPAQTGAQQLRGLTTSTRAVSSQAPEDEWCAGEGASVTSPLLPRMGPGPADAEGAANGDFGLPRGLPRVAVRGPRGGDQGGEYTDYGGIWGADPVGDTPKPYPHATESPPPQHWGHTGDSVADDTAYDGTYEQDVEDHGEGEGAFVGGPEPYEDMEGHEDGVYDDAPPVDETDC</sequence>
<name>A0AAW1QJZ2_9CHLO</name>
<feature type="region of interest" description="Disordered" evidence="1">
    <location>
        <begin position="148"/>
        <end position="381"/>
    </location>
</feature>
<organism evidence="2 3">
    <name type="scientific">Elliptochloris bilobata</name>
    <dbReference type="NCBI Taxonomy" id="381761"/>
    <lineage>
        <taxon>Eukaryota</taxon>
        <taxon>Viridiplantae</taxon>
        <taxon>Chlorophyta</taxon>
        <taxon>core chlorophytes</taxon>
        <taxon>Trebouxiophyceae</taxon>
        <taxon>Trebouxiophyceae incertae sedis</taxon>
        <taxon>Elliptochloris clade</taxon>
        <taxon>Elliptochloris</taxon>
    </lineage>
</organism>
<comment type="caution">
    <text evidence="2">The sequence shown here is derived from an EMBL/GenBank/DDBJ whole genome shotgun (WGS) entry which is preliminary data.</text>
</comment>
<feature type="region of interest" description="Disordered" evidence="1">
    <location>
        <begin position="1"/>
        <end position="98"/>
    </location>
</feature>
<keyword evidence="3" id="KW-1185">Reference proteome</keyword>
<feature type="compositionally biased region" description="Polar residues" evidence="1">
    <location>
        <begin position="168"/>
        <end position="177"/>
    </location>
</feature>
<dbReference type="EMBL" id="JALJOU010000099">
    <property type="protein sequence ID" value="KAK9821600.1"/>
    <property type="molecule type" value="Genomic_DNA"/>
</dbReference>
<accession>A0AAW1QJZ2</accession>
<feature type="compositionally biased region" description="Polar residues" evidence="1">
    <location>
        <begin position="204"/>
        <end position="231"/>
    </location>
</feature>
<reference evidence="2 3" key="1">
    <citation type="journal article" date="2024" name="Nat. Commun.">
        <title>Phylogenomics reveals the evolutionary origins of lichenization in chlorophyte algae.</title>
        <authorList>
            <person name="Puginier C."/>
            <person name="Libourel C."/>
            <person name="Otte J."/>
            <person name="Skaloud P."/>
            <person name="Haon M."/>
            <person name="Grisel S."/>
            <person name="Petersen M."/>
            <person name="Berrin J.G."/>
            <person name="Delaux P.M."/>
            <person name="Dal Grande F."/>
            <person name="Keller J."/>
        </authorList>
    </citation>
    <scope>NUCLEOTIDE SEQUENCE [LARGE SCALE GENOMIC DNA]</scope>
    <source>
        <strain evidence="2 3">SAG 245.80</strain>
    </source>
</reference>
<gene>
    <name evidence="2" type="ORF">WJX81_004030</name>
</gene>
<protein>
    <submittedName>
        <fullName evidence="2">Uncharacterized protein</fullName>
    </submittedName>
</protein>
<evidence type="ECO:0000313" key="3">
    <source>
        <dbReference type="Proteomes" id="UP001445335"/>
    </source>
</evidence>
<feature type="compositionally biased region" description="Acidic residues" evidence="1">
    <location>
        <begin position="328"/>
        <end position="342"/>
    </location>
</feature>
<dbReference type="AlphaFoldDB" id="A0AAW1QJZ2"/>
<evidence type="ECO:0000256" key="1">
    <source>
        <dbReference type="SAM" id="MobiDB-lite"/>
    </source>
</evidence>